<dbReference type="InterPro" id="IPR029526">
    <property type="entry name" value="PGBD"/>
</dbReference>
<evidence type="ECO:0000313" key="4">
    <source>
        <dbReference type="Proteomes" id="UP001283361"/>
    </source>
</evidence>
<sequence>MAYENQAHVDKPKHQDCLEGKEGDNINIYLDSPWCQVHADEDIADEDGAVDNQSGNQLQATCTARCGKKTLLEESERRHIFWENAEDSGNQAVHSARTLNRFQEILSALHFADNNLLDTDGKMAKIRPFWAILDECLLQFWPPYNLFTSLPLKEYRVKGKGGAVQLQEERYKDVQLQEELYKDVQLQEELYKDVQLQEEHYKDVQLQEELYKDVQLQEEHYKDVQLQEEHYKDVQLQEEHYKDVQLQEELYKDVQLQEEPYKDVQLQEEHYKDVQLQEEHYKDVQLQEEHYKDVQLQEEHYKDVQLQEEHYKDVQLQEEHYKDVQP</sequence>
<proteinExistence type="predicted"/>
<gene>
    <name evidence="3" type="ORF">RRG08_039267</name>
</gene>
<evidence type="ECO:0000259" key="2">
    <source>
        <dbReference type="Pfam" id="PF13843"/>
    </source>
</evidence>
<name>A0AAE1B6M4_9GAST</name>
<dbReference type="PANTHER" id="PTHR17571">
    <property type="entry name" value="URINARY PROTEIN RUP /ACROSOMAL PROTEIN SP-10"/>
    <property type="match status" value="1"/>
</dbReference>
<evidence type="ECO:0000256" key="1">
    <source>
        <dbReference type="SAM" id="MobiDB-lite"/>
    </source>
</evidence>
<accession>A0AAE1B6M4</accession>
<dbReference type="InterPro" id="IPR052671">
    <property type="entry name" value="Acrosomal_SP-10-like"/>
</dbReference>
<comment type="caution">
    <text evidence="3">The sequence shown here is derived from an EMBL/GenBank/DDBJ whole genome shotgun (WGS) entry which is preliminary data.</text>
</comment>
<dbReference type="Pfam" id="PF13843">
    <property type="entry name" value="DDE_Tnp_1_7"/>
    <property type="match status" value="1"/>
</dbReference>
<keyword evidence="4" id="KW-1185">Reference proteome</keyword>
<reference evidence="3" key="1">
    <citation type="journal article" date="2023" name="G3 (Bethesda)">
        <title>A reference genome for the long-term kleptoplast-retaining sea slug Elysia crispata morphotype clarki.</title>
        <authorList>
            <person name="Eastman K.E."/>
            <person name="Pendleton A.L."/>
            <person name="Shaikh M.A."/>
            <person name="Suttiyut T."/>
            <person name="Ogas R."/>
            <person name="Tomko P."/>
            <person name="Gavelis G."/>
            <person name="Widhalm J.R."/>
            <person name="Wisecaver J.H."/>
        </authorList>
    </citation>
    <scope>NUCLEOTIDE SEQUENCE</scope>
    <source>
        <strain evidence="3">ECLA1</strain>
    </source>
</reference>
<dbReference type="PANTHER" id="PTHR17571:SF34">
    <property type="entry name" value="ACROSOMAL PROTEIN SP-10"/>
    <property type="match status" value="1"/>
</dbReference>
<dbReference type="EMBL" id="JAWDGP010000485">
    <property type="protein sequence ID" value="KAK3800200.1"/>
    <property type="molecule type" value="Genomic_DNA"/>
</dbReference>
<feature type="region of interest" description="Disordered" evidence="1">
    <location>
        <begin position="307"/>
        <end position="326"/>
    </location>
</feature>
<organism evidence="3 4">
    <name type="scientific">Elysia crispata</name>
    <name type="common">lettuce slug</name>
    <dbReference type="NCBI Taxonomy" id="231223"/>
    <lineage>
        <taxon>Eukaryota</taxon>
        <taxon>Metazoa</taxon>
        <taxon>Spiralia</taxon>
        <taxon>Lophotrochozoa</taxon>
        <taxon>Mollusca</taxon>
        <taxon>Gastropoda</taxon>
        <taxon>Heterobranchia</taxon>
        <taxon>Euthyneura</taxon>
        <taxon>Panpulmonata</taxon>
        <taxon>Sacoglossa</taxon>
        <taxon>Placobranchoidea</taxon>
        <taxon>Plakobranchidae</taxon>
        <taxon>Elysia</taxon>
    </lineage>
</organism>
<dbReference type="AlphaFoldDB" id="A0AAE1B6M4"/>
<evidence type="ECO:0000313" key="3">
    <source>
        <dbReference type="EMBL" id="KAK3800200.1"/>
    </source>
</evidence>
<feature type="domain" description="PiggyBac transposable element-derived protein" evidence="2">
    <location>
        <begin position="76"/>
        <end position="148"/>
    </location>
</feature>
<dbReference type="Proteomes" id="UP001283361">
    <property type="component" value="Unassembled WGS sequence"/>
</dbReference>
<protein>
    <recommendedName>
        <fullName evidence="2">PiggyBac transposable element-derived protein domain-containing protein</fullName>
    </recommendedName>
</protein>